<evidence type="ECO:0000313" key="2">
    <source>
        <dbReference type="EMBL" id="PWA88456.1"/>
    </source>
</evidence>
<evidence type="ECO:0000313" key="3">
    <source>
        <dbReference type="Proteomes" id="UP000245207"/>
    </source>
</evidence>
<accession>A0A2U1PRR2</accession>
<dbReference type="Proteomes" id="UP000245207">
    <property type="component" value="Unassembled WGS sequence"/>
</dbReference>
<feature type="region of interest" description="Disordered" evidence="1">
    <location>
        <begin position="41"/>
        <end position="74"/>
    </location>
</feature>
<keyword evidence="3" id="KW-1185">Reference proteome</keyword>
<dbReference type="OrthoDB" id="1932457at2759"/>
<dbReference type="PANTHER" id="PTHR47290">
    <property type="entry name" value="RING FINGER PROTEIN"/>
    <property type="match status" value="1"/>
</dbReference>
<dbReference type="STRING" id="35608.A0A2U1PRR2"/>
<dbReference type="InterPro" id="IPR044171">
    <property type="entry name" value="LAX2-like"/>
</dbReference>
<feature type="compositionally biased region" description="Low complexity" evidence="1">
    <location>
        <begin position="54"/>
        <end position="69"/>
    </location>
</feature>
<comment type="caution">
    <text evidence="2">The sequence shown here is derived from an EMBL/GenBank/DDBJ whole genome shotgun (WGS) entry which is preliminary data.</text>
</comment>
<sequence length="308" mass="34688">MTMFPHHLQSLGNNKNSFGGGGECRRYYDCPSFINNDLMEADHQDESRTTSKIVSSSNVKETSESSTSSKDVEVINKDQDQDHQEEWLQLSLGTSSHMITRTDDHQISLVPRLPVELDLLPPGRASSTSSSSQPHMTRSQPHQLSFQFPDFPMSIPTNPSFFLQRGGSAPGAIDTVPHSMTFNHHLQYQNNNYMIRPMLTLSSPPSFSAGRPLHFNSSGALDVTVPPPLHMDLRVMNPPPRPHHSGVWFNLQASANQTKQPYLPQVPKSYLRIKDGRATVRLLIKYLANKLNLDSEFEVRKPFSSFYE</sequence>
<dbReference type="PANTHER" id="PTHR47290:SF4">
    <property type="entry name" value="RING FINGER PROTEIN"/>
    <property type="match status" value="1"/>
</dbReference>
<protein>
    <submittedName>
        <fullName evidence="2">Uncharacterized protein</fullName>
    </submittedName>
</protein>
<gene>
    <name evidence="2" type="ORF">CTI12_AA118980</name>
</gene>
<reference evidence="2 3" key="1">
    <citation type="journal article" date="2018" name="Mol. Plant">
        <title>The genome of Artemisia annua provides insight into the evolution of Asteraceae family and artemisinin biosynthesis.</title>
        <authorList>
            <person name="Shen Q."/>
            <person name="Zhang L."/>
            <person name="Liao Z."/>
            <person name="Wang S."/>
            <person name="Yan T."/>
            <person name="Shi P."/>
            <person name="Liu M."/>
            <person name="Fu X."/>
            <person name="Pan Q."/>
            <person name="Wang Y."/>
            <person name="Lv Z."/>
            <person name="Lu X."/>
            <person name="Zhang F."/>
            <person name="Jiang W."/>
            <person name="Ma Y."/>
            <person name="Chen M."/>
            <person name="Hao X."/>
            <person name="Li L."/>
            <person name="Tang Y."/>
            <person name="Lv G."/>
            <person name="Zhou Y."/>
            <person name="Sun X."/>
            <person name="Brodelius P.E."/>
            <person name="Rose J.K.C."/>
            <person name="Tang K."/>
        </authorList>
    </citation>
    <scope>NUCLEOTIDE SEQUENCE [LARGE SCALE GENOMIC DNA]</scope>
    <source>
        <strain evidence="3">cv. Huhao1</strain>
        <tissue evidence="2">Leaf</tissue>
    </source>
</reference>
<dbReference type="EMBL" id="PKPP01000813">
    <property type="protein sequence ID" value="PWA88456.1"/>
    <property type="molecule type" value="Genomic_DNA"/>
</dbReference>
<evidence type="ECO:0000256" key="1">
    <source>
        <dbReference type="SAM" id="MobiDB-lite"/>
    </source>
</evidence>
<dbReference type="AlphaFoldDB" id="A0A2U1PRR2"/>
<name>A0A2U1PRR2_ARTAN</name>
<organism evidence="2 3">
    <name type="scientific">Artemisia annua</name>
    <name type="common">Sweet wormwood</name>
    <dbReference type="NCBI Taxonomy" id="35608"/>
    <lineage>
        <taxon>Eukaryota</taxon>
        <taxon>Viridiplantae</taxon>
        <taxon>Streptophyta</taxon>
        <taxon>Embryophyta</taxon>
        <taxon>Tracheophyta</taxon>
        <taxon>Spermatophyta</taxon>
        <taxon>Magnoliopsida</taxon>
        <taxon>eudicotyledons</taxon>
        <taxon>Gunneridae</taxon>
        <taxon>Pentapetalae</taxon>
        <taxon>asterids</taxon>
        <taxon>campanulids</taxon>
        <taxon>Asterales</taxon>
        <taxon>Asteraceae</taxon>
        <taxon>Asteroideae</taxon>
        <taxon>Anthemideae</taxon>
        <taxon>Artemisiinae</taxon>
        <taxon>Artemisia</taxon>
    </lineage>
</organism>
<proteinExistence type="predicted"/>
<feature type="region of interest" description="Disordered" evidence="1">
    <location>
        <begin position="118"/>
        <end position="141"/>
    </location>
</feature>